<protein>
    <submittedName>
        <fullName evidence="1">Uncharacterized protein</fullName>
    </submittedName>
</protein>
<evidence type="ECO:0000313" key="1">
    <source>
        <dbReference type="EMBL" id="KAG5442099.1"/>
    </source>
</evidence>
<reference evidence="1 2" key="2">
    <citation type="journal article" date="2021" name="Genomics">
        <title>High-quality reference genome for Clonorchis sinensis.</title>
        <authorList>
            <person name="Young N.D."/>
            <person name="Stroehlein A.J."/>
            <person name="Kinkar L."/>
            <person name="Wang T."/>
            <person name="Sohn W.M."/>
            <person name="Chang B.C.H."/>
            <person name="Kaur P."/>
            <person name="Weisz D."/>
            <person name="Dudchenko O."/>
            <person name="Aiden E.L."/>
            <person name="Korhonen P.K."/>
            <person name="Gasser R.B."/>
        </authorList>
    </citation>
    <scope>NUCLEOTIDE SEQUENCE [LARGE SCALE GENOMIC DNA]</scope>
    <source>
        <strain evidence="1">Cs-k2</strain>
    </source>
</reference>
<dbReference type="InParanoid" id="A0A419PEK9"/>
<dbReference type="AlphaFoldDB" id="A0A419PEK9"/>
<accession>A0A419PEK9</accession>
<gene>
    <name evidence="1" type="ORF">CSKR_110928</name>
</gene>
<reference evidence="1 2" key="1">
    <citation type="journal article" date="2018" name="Biotechnol. Adv.">
        <title>Improved genomic resources and new bioinformatic workflow for the carcinogenic parasite Clonorchis sinensis: Biotechnological implications.</title>
        <authorList>
            <person name="Wang D."/>
            <person name="Korhonen P.K."/>
            <person name="Gasser R.B."/>
            <person name="Young N.D."/>
        </authorList>
    </citation>
    <scope>NUCLEOTIDE SEQUENCE [LARGE SCALE GENOMIC DNA]</scope>
    <source>
        <strain evidence="1">Cs-k2</strain>
    </source>
</reference>
<dbReference type="Proteomes" id="UP000286415">
    <property type="component" value="Unassembled WGS sequence"/>
</dbReference>
<comment type="caution">
    <text evidence="1">The sequence shown here is derived from an EMBL/GenBank/DDBJ whole genome shotgun (WGS) entry which is preliminary data.</text>
</comment>
<dbReference type="OrthoDB" id="6250101at2759"/>
<organism evidence="1 2">
    <name type="scientific">Clonorchis sinensis</name>
    <name type="common">Chinese liver fluke</name>
    <dbReference type="NCBI Taxonomy" id="79923"/>
    <lineage>
        <taxon>Eukaryota</taxon>
        <taxon>Metazoa</taxon>
        <taxon>Spiralia</taxon>
        <taxon>Lophotrochozoa</taxon>
        <taxon>Platyhelminthes</taxon>
        <taxon>Trematoda</taxon>
        <taxon>Digenea</taxon>
        <taxon>Opisthorchiida</taxon>
        <taxon>Opisthorchiata</taxon>
        <taxon>Opisthorchiidae</taxon>
        <taxon>Clonorchis</taxon>
    </lineage>
</organism>
<name>A0A419PEK9_CLOSI</name>
<sequence length="108" mass="12478">MKNRNPIEKSQFQLLACLCVLLHLQTTSSLGLPLRRPALENADPTFLDTRDQSPFDSEMTEGRFPRFFMRRYATDDGLKSTPALDRSEESYLRQLIARSNQLRALRFG</sequence>
<evidence type="ECO:0000313" key="2">
    <source>
        <dbReference type="Proteomes" id="UP000286415"/>
    </source>
</evidence>
<keyword evidence="2" id="KW-1185">Reference proteome</keyword>
<proteinExistence type="predicted"/>
<dbReference type="EMBL" id="NIRI02000076">
    <property type="protein sequence ID" value="KAG5442099.1"/>
    <property type="molecule type" value="Genomic_DNA"/>
</dbReference>